<evidence type="ECO:0000313" key="1">
    <source>
        <dbReference type="EMBL" id="MDT0455927.1"/>
    </source>
</evidence>
<comment type="caution">
    <text evidence="1">The sequence shown here is derived from an EMBL/GenBank/DDBJ whole genome shotgun (WGS) entry which is preliminary data.</text>
</comment>
<gene>
    <name evidence="1" type="ORF">RM550_09270</name>
</gene>
<evidence type="ECO:0000313" key="2">
    <source>
        <dbReference type="Proteomes" id="UP001180551"/>
    </source>
</evidence>
<protein>
    <submittedName>
        <fullName evidence="1">Uncharacterized protein</fullName>
    </submittedName>
</protein>
<reference evidence="1" key="1">
    <citation type="submission" date="2024-05" db="EMBL/GenBank/DDBJ databases">
        <title>30 novel species of actinomycetes from the DSMZ collection.</title>
        <authorList>
            <person name="Nouioui I."/>
        </authorList>
    </citation>
    <scope>NUCLEOTIDE SEQUENCE</scope>
    <source>
        <strain evidence="1">DSM 41527</strain>
    </source>
</reference>
<name>A0ABU2T3X5_9ACTN</name>
<sequence>MLAQDLWIGVGETHEGRTVPNDPVMFIELDNYPLPEFLNTEVVNRA</sequence>
<dbReference type="RefSeq" id="WP_311623221.1">
    <property type="nucleotide sequence ID" value="NZ_JAVRFE010000009.1"/>
</dbReference>
<dbReference type="EMBL" id="JAVRFE010000009">
    <property type="protein sequence ID" value="MDT0455927.1"/>
    <property type="molecule type" value="Genomic_DNA"/>
</dbReference>
<accession>A0ABU2T3X5</accession>
<keyword evidence="2" id="KW-1185">Reference proteome</keyword>
<dbReference type="Proteomes" id="UP001180551">
    <property type="component" value="Unassembled WGS sequence"/>
</dbReference>
<organism evidence="1 2">
    <name type="scientific">Streptomyces mooreae</name>
    <dbReference type="NCBI Taxonomy" id="3075523"/>
    <lineage>
        <taxon>Bacteria</taxon>
        <taxon>Bacillati</taxon>
        <taxon>Actinomycetota</taxon>
        <taxon>Actinomycetes</taxon>
        <taxon>Kitasatosporales</taxon>
        <taxon>Streptomycetaceae</taxon>
        <taxon>Streptomyces</taxon>
    </lineage>
</organism>
<proteinExistence type="predicted"/>